<keyword evidence="2 3" id="KW-0378">Hydrolase</keyword>
<dbReference type="InterPro" id="IPR029058">
    <property type="entry name" value="AB_hydrolase_fold"/>
</dbReference>
<evidence type="ECO:0000256" key="3">
    <source>
        <dbReference type="RuleBase" id="RU361235"/>
    </source>
</evidence>
<dbReference type="AlphaFoldDB" id="A0A5C9A7L8"/>
<keyword evidence="6" id="KW-1185">Reference proteome</keyword>
<name>A0A5C9A7L8_9GAMM</name>
<dbReference type="EMBL" id="VRZA01000001">
    <property type="protein sequence ID" value="TXS96109.1"/>
    <property type="molecule type" value="Genomic_DNA"/>
</dbReference>
<dbReference type="PANTHER" id="PTHR11559">
    <property type="entry name" value="CARBOXYLESTERASE"/>
    <property type="match status" value="1"/>
</dbReference>
<dbReference type="PROSITE" id="PS00122">
    <property type="entry name" value="CARBOXYLESTERASE_B_1"/>
    <property type="match status" value="1"/>
</dbReference>
<evidence type="ECO:0000313" key="5">
    <source>
        <dbReference type="EMBL" id="TXS96109.1"/>
    </source>
</evidence>
<dbReference type="Gene3D" id="3.40.50.1820">
    <property type="entry name" value="alpha/beta hydrolase"/>
    <property type="match status" value="1"/>
</dbReference>
<feature type="domain" description="Carboxylesterase type B" evidence="4">
    <location>
        <begin position="39"/>
        <end position="545"/>
    </location>
</feature>
<sequence>MFPEPSAYSLSIYRCVLVLSVILLLANAATVSAVSAEPAVVSMGSGQVRGVKSEGVVAFKGIPFAAPPVGELRFSAPQPAAGWQGEFAADSFPPVCTQTRYEAGVAKTYGTEDCLYLNVYTPDSDLSEGAPVLVWIHGGGRRNGDGRRPVEDFVRETGTVVVMIQYRLDHLAFFAHPALNAAESGRFSSGNYGYLDAIAALQWVQREIAAFGGAPQRVTIGGMSGGGTMVCGLMASPQAEGLFHGAIIQSGGSCWFPTDSWQIGERRGQQLVNQMGCAERPQPIECMRQQPAESFFRFPSVYNPHKPPAISFFSAMPMLGGRSGNIVDGQVFPRSFPDAFSNGAFHRVPVMIGVARHEGRRVYGDLLFQIGAGQMGSEDYLSALEGLLGSKAIAESAAVAYPLEGSGLSPIERFSDVATEAHYTCPHSELAMTLSRIVPTWMYEQQVPGTKTSPNLEMGAYHGFDTELLFGGSFDGSVPDFNAEQQEAARLFRRYVANFVHGADPNGDGLVEWKPYAGDQAEYHLAFSAEPRLETGLRERACRFWREQGWEVLPQLD</sequence>
<dbReference type="InterPro" id="IPR002018">
    <property type="entry name" value="CarbesteraseB"/>
</dbReference>
<reference evidence="5 6" key="1">
    <citation type="submission" date="2019-08" db="EMBL/GenBank/DDBJ databases">
        <title>Parahaliea maris sp. nov., isolated from the surface seawater.</title>
        <authorList>
            <person name="Liu Y."/>
        </authorList>
    </citation>
    <scope>NUCLEOTIDE SEQUENCE [LARGE SCALE GENOMIC DNA]</scope>
    <source>
        <strain evidence="5 6">HSLHS9</strain>
    </source>
</reference>
<dbReference type="SUPFAM" id="SSF53474">
    <property type="entry name" value="alpha/beta-Hydrolases"/>
    <property type="match status" value="1"/>
</dbReference>
<evidence type="ECO:0000313" key="6">
    <source>
        <dbReference type="Proteomes" id="UP000321039"/>
    </source>
</evidence>
<accession>A0A5C9A7L8</accession>
<dbReference type="InterPro" id="IPR019819">
    <property type="entry name" value="Carboxylesterase_B_CS"/>
</dbReference>
<evidence type="ECO:0000256" key="1">
    <source>
        <dbReference type="ARBA" id="ARBA00005964"/>
    </source>
</evidence>
<evidence type="ECO:0000256" key="2">
    <source>
        <dbReference type="ARBA" id="ARBA00022801"/>
    </source>
</evidence>
<dbReference type="GO" id="GO:0016787">
    <property type="term" value="F:hydrolase activity"/>
    <property type="evidence" value="ECO:0007669"/>
    <property type="project" value="UniProtKB-KW"/>
</dbReference>
<gene>
    <name evidence="5" type="ORF">FV139_00990</name>
</gene>
<protein>
    <recommendedName>
        <fullName evidence="3">Carboxylic ester hydrolase</fullName>
        <ecNumber evidence="3">3.1.1.-</ecNumber>
    </recommendedName>
</protein>
<dbReference type="InterPro" id="IPR050309">
    <property type="entry name" value="Type-B_Carboxylest/Lipase"/>
</dbReference>
<proteinExistence type="inferred from homology"/>
<evidence type="ECO:0000259" key="4">
    <source>
        <dbReference type="Pfam" id="PF00135"/>
    </source>
</evidence>
<comment type="caution">
    <text evidence="5">The sequence shown here is derived from an EMBL/GenBank/DDBJ whole genome shotgun (WGS) entry which is preliminary data.</text>
</comment>
<dbReference type="PROSITE" id="PS00941">
    <property type="entry name" value="CARBOXYLESTERASE_B_2"/>
    <property type="match status" value="1"/>
</dbReference>
<dbReference type="EC" id="3.1.1.-" evidence="3"/>
<organism evidence="5 6">
    <name type="scientific">Parahaliea maris</name>
    <dbReference type="NCBI Taxonomy" id="2716870"/>
    <lineage>
        <taxon>Bacteria</taxon>
        <taxon>Pseudomonadati</taxon>
        <taxon>Pseudomonadota</taxon>
        <taxon>Gammaproteobacteria</taxon>
        <taxon>Cellvibrionales</taxon>
        <taxon>Halieaceae</taxon>
        <taxon>Parahaliea</taxon>
    </lineage>
</organism>
<dbReference type="InterPro" id="IPR019826">
    <property type="entry name" value="Carboxylesterase_B_AS"/>
</dbReference>
<dbReference type="RefSeq" id="WP_148066379.1">
    <property type="nucleotide sequence ID" value="NZ_VRZA01000001.1"/>
</dbReference>
<comment type="similarity">
    <text evidence="1 3">Belongs to the type-B carboxylesterase/lipase family.</text>
</comment>
<dbReference type="Pfam" id="PF00135">
    <property type="entry name" value="COesterase"/>
    <property type="match status" value="1"/>
</dbReference>
<dbReference type="Proteomes" id="UP000321039">
    <property type="component" value="Unassembled WGS sequence"/>
</dbReference>